<sequence length="80" mass="9163">MWHCFLSTKHFGDEYEDICLRITIKLITSREYFSYLIKSFVGPFAADLVSDDDARFVGEDDGSSDDEGMLYLPDLEKARG</sequence>
<dbReference type="Gene3D" id="6.10.140.350">
    <property type="match status" value="1"/>
</dbReference>
<accession>A0A445G8T8</accession>
<proteinExistence type="predicted"/>
<dbReference type="EMBL" id="QZWG01000017">
    <property type="protein sequence ID" value="RZB57551.1"/>
    <property type="molecule type" value="Genomic_DNA"/>
</dbReference>
<comment type="caution">
    <text evidence="2">The sequence shown here is derived from an EMBL/GenBank/DDBJ whole genome shotgun (WGS) entry which is preliminary data.</text>
</comment>
<organism evidence="2 3">
    <name type="scientific">Glycine soja</name>
    <name type="common">Wild soybean</name>
    <dbReference type="NCBI Taxonomy" id="3848"/>
    <lineage>
        <taxon>Eukaryota</taxon>
        <taxon>Viridiplantae</taxon>
        <taxon>Streptophyta</taxon>
        <taxon>Embryophyta</taxon>
        <taxon>Tracheophyta</taxon>
        <taxon>Spermatophyta</taxon>
        <taxon>Magnoliopsida</taxon>
        <taxon>eudicotyledons</taxon>
        <taxon>Gunneridae</taxon>
        <taxon>Pentapetalae</taxon>
        <taxon>rosids</taxon>
        <taxon>fabids</taxon>
        <taxon>Fabales</taxon>
        <taxon>Fabaceae</taxon>
        <taxon>Papilionoideae</taxon>
        <taxon>50 kb inversion clade</taxon>
        <taxon>NPAAA clade</taxon>
        <taxon>indigoferoid/millettioid clade</taxon>
        <taxon>Phaseoleae</taxon>
        <taxon>Glycine</taxon>
        <taxon>Glycine subgen. Soja</taxon>
    </lineage>
</organism>
<dbReference type="Proteomes" id="UP000289340">
    <property type="component" value="Chromosome 17"/>
</dbReference>
<feature type="compositionally biased region" description="Acidic residues" evidence="1">
    <location>
        <begin position="59"/>
        <end position="68"/>
    </location>
</feature>
<evidence type="ECO:0000256" key="1">
    <source>
        <dbReference type="SAM" id="MobiDB-lite"/>
    </source>
</evidence>
<keyword evidence="3" id="KW-1185">Reference proteome</keyword>
<evidence type="ECO:0000313" key="2">
    <source>
        <dbReference type="EMBL" id="RZB57551.1"/>
    </source>
</evidence>
<dbReference type="AlphaFoldDB" id="A0A445G8T8"/>
<reference evidence="2 3" key="1">
    <citation type="submission" date="2018-09" db="EMBL/GenBank/DDBJ databases">
        <title>A high-quality reference genome of wild soybean provides a powerful tool to mine soybean genomes.</title>
        <authorList>
            <person name="Xie M."/>
            <person name="Chung C.Y.L."/>
            <person name="Li M.-W."/>
            <person name="Wong F.-L."/>
            <person name="Chan T.-F."/>
            <person name="Lam H.-M."/>
        </authorList>
    </citation>
    <scope>NUCLEOTIDE SEQUENCE [LARGE SCALE GENOMIC DNA]</scope>
    <source>
        <strain evidence="3">cv. W05</strain>
        <tissue evidence="2">Hypocotyl of etiolated seedlings</tissue>
    </source>
</reference>
<gene>
    <name evidence="2" type="ORF">D0Y65_046292</name>
</gene>
<name>A0A445G8T8_GLYSO</name>
<protein>
    <submittedName>
        <fullName evidence="2">Uncharacterized protein</fullName>
    </submittedName>
</protein>
<feature type="region of interest" description="Disordered" evidence="1">
    <location>
        <begin position="59"/>
        <end position="80"/>
    </location>
</feature>
<evidence type="ECO:0000313" key="3">
    <source>
        <dbReference type="Proteomes" id="UP000289340"/>
    </source>
</evidence>